<dbReference type="Proteomes" id="UP001161704">
    <property type="component" value="Unassembled WGS sequence"/>
</dbReference>
<protein>
    <submittedName>
        <fullName evidence="2">Uncharacterized protein</fullName>
    </submittedName>
</protein>
<dbReference type="RefSeq" id="WP_279963610.1">
    <property type="nucleotide sequence ID" value="NZ_JAOCFK010000057.1"/>
</dbReference>
<name>A0AA42UF90_AERCA</name>
<evidence type="ECO:0000313" key="3">
    <source>
        <dbReference type="Proteomes" id="UP001161704"/>
    </source>
</evidence>
<dbReference type="AlphaFoldDB" id="A0AA42UF90"/>
<dbReference type="EMBL" id="JAOCIZ010000135">
    <property type="protein sequence ID" value="MDH1507580.1"/>
    <property type="molecule type" value="Genomic_DNA"/>
</dbReference>
<organism evidence="2 3">
    <name type="scientific">Aeromonas caviae</name>
    <name type="common">Aeromonas punctata</name>
    <dbReference type="NCBI Taxonomy" id="648"/>
    <lineage>
        <taxon>Bacteria</taxon>
        <taxon>Pseudomonadati</taxon>
        <taxon>Pseudomonadota</taxon>
        <taxon>Gammaproteobacteria</taxon>
        <taxon>Aeromonadales</taxon>
        <taxon>Aeromonadaceae</taxon>
        <taxon>Aeromonas</taxon>
    </lineage>
</organism>
<reference evidence="2" key="1">
    <citation type="submission" date="2022-09" db="EMBL/GenBank/DDBJ databases">
        <title>Intensive care unit water sources are persistently colonized with multi-drug resistant bacteria and are the site of extensive horizontal gene transfer of antibiotic resistance genes.</title>
        <authorList>
            <person name="Diorio-Toth L."/>
        </authorList>
    </citation>
    <scope>NUCLEOTIDE SEQUENCE</scope>
    <source>
        <strain evidence="2">GD03710</strain>
    </source>
</reference>
<comment type="caution">
    <text evidence="2">The sequence shown here is derived from an EMBL/GenBank/DDBJ whole genome shotgun (WGS) entry which is preliminary data.</text>
</comment>
<proteinExistence type="predicted"/>
<gene>
    <name evidence="2" type="ORF">N5I20_21285</name>
</gene>
<evidence type="ECO:0000313" key="2">
    <source>
        <dbReference type="EMBL" id="MDH1507580.1"/>
    </source>
</evidence>
<feature type="region of interest" description="Disordered" evidence="1">
    <location>
        <begin position="75"/>
        <end position="105"/>
    </location>
</feature>
<evidence type="ECO:0000256" key="1">
    <source>
        <dbReference type="SAM" id="MobiDB-lite"/>
    </source>
</evidence>
<sequence>MTTPENNKDIHSVEHYYHLFRRSHCDDTLTVMYNGAVSKAKNSLSGRALTLALIDIERALDRRQQDFDGVLREKNFKLHKDAPPSSSSNQPYDPEREMARLLSSL</sequence>
<accession>A0AA42UF90</accession>